<reference evidence="2" key="1">
    <citation type="submission" date="2020-02" db="EMBL/GenBank/DDBJ databases">
        <authorList>
            <person name="Meier V. D."/>
        </authorList>
    </citation>
    <scope>NUCLEOTIDE SEQUENCE</scope>
    <source>
        <strain evidence="2">AVDCRST_MAG56</strain>
    </source>
</reference>
<name>A0A6J4LYC2_9SPHI</name>
<feature type="compositionally biased region" description="Polar residues" evidence="1">
    <location>
        <begin position="61"/>
        <end position="79"/>
    </location>
</feature>
<dbReference type="EMBL" id="CADCTQ010000682">
    <property type="protein sequence ID" value="CAA9345155.1"/>
    <property type="molecule type" value="Genomic_DNA"/>
</dbReference>
<accession>A0A6J4LYC2</accession>
<evidence type="ECO:0000313" key="2">
    <source>
        <dbReference type="EMBL" id="CAA9345155.1"/>
    </source>
</evidence>
<feature type="non-terminal residue" evidence="2">
    <location>
        <position position="1"/>
    </location>
</feature>
<feature type="non-terminal residue" evidence="2">
    <location>
        <position position="79"/>
    </location>
</feature>
<evidence type="ECO:0000256" key="1">
    <source>
        <dbReference type="SAM" id="MobiDB-lite"/>
    </source>
</evidence>
<organism evidence="2">
    <name type="scientific">uncultured Cytophagales bacterium</name>
    <dbReference type="NCBI Taxonomy" id="158755"/>
    <lineage>
        <taxon>Bacteria</taxon>
        <taxon>Pseudomonadati</taxon>
        <taxon>Bacteroidota</taxon>
        <taxon>Sphingobacteriia</taxon>
        <taxon>Sphingobacteriales</taxon>
        <taxon>environmental samples</taxon>
    </lineage>
</organism>
<sequence length="79" mass="8448">DLFPFVCRHSCGGCVAGRCRRLLADRRLAERPVRPPRAGGAVARAAERPAGVRGRHRGGQREQSGSRPGQPHGQPQSGV</sequence>
<proteinExistence type="predicted"/>
<dbReference type="AlphaFoldDB" id="A0A6J4LYC2"/>
<feature type="compositionally biased region" description="Low complexity" evidence="1">
    <location>
        <begin position="36"/>
        <end position="52"/>
    </location>
</feature>
<protein>
    <submittedName>
        <fullName evidence="2">Uncharacterized protein</fullName>
    </submittedName>
</protein>
<feature type="region of interest" description="Disordered" evidence="1">
    <location>
        <begin position="33"/>
        <end position="79"/>
    </location>
</feature>
<gene>
    <name evidence="2" type="ORF">AVDCRST_MAG56-8082</name>
</gene>